<sequence>MALMSLERPPCCTACTSRLQFRFRSAGHTVHFDFGPPPASVVTGSLTALHRTASNGGCPAVRKPFTLGGSPRRRRCVGHHERVLAHLGPR</sequence>
<reference evidence="1 2" key="1">
    <citation type="journal article" date="2023" name="Arcadia Sci">
        <title>De novo assembly of a long-read Amblyomma americanum tick genome.</title>
        <authorList>
            <person name="Chou S."/>
            <person name="Poskanzer K.E."/>
            <person name="Rollins M."/>
            <person name="Thuy-Boun P.S."/>
        </authorList>
    </citation>
    <scope>NUCLEOTIDE SEQUENCE [LARGE SCALE GENOMIC DNA]</scope>
    <source>
        <strain evidence="1">F_SG_1</strain>
        <tissue evidence="1">Salivary glands</tissue>
    </source>
</reference>
<proteinExistence type="predicted"/>
<accession>A0AAQ4FHZ6</accession>
<gene>
    <name evidence="1" type="ORF">V5799_023864</name>
</gene>
<name>A0AAQ4FHZ6_AMBAM</name>
<evidence type="ECO:0000313" key="2">
    <source>
        <dbReference type="Proteomes" id="UP001321473"/>
    </source>
</evidence>
<dbReference type="AlphaFoldDB" id="A0AAQ4FHZ6"/>
<protein>
    <submittedName>
        <fullName evidence="1">Uncharacterized protein</fullName>
    </submittedName>
</protein>
<dbReference type="EMBL" id="JARKHS020002799">
    <property type="protein sequence ID" value="KAK8786365.1"/>
    <property type="molecule type" value="Genomic_DNA"/>
</dbReference>
<evidence type="ECO:0000313" key="1">
    <source>
        <dbReference type="EMBL" id="KAK8786365.1"/>
    </source>
</evidence>
<keyword evidence="2" id="KW-1185">Reference proteome</keyword>
<organism evidence="1 2">
    <name type="scientific">Amblyomma americanum</name>
    <name type="common">Lone star tick</name>
    <dbReference type="NCBI Taxonomy" id="6943"/>
    <lineage>
        <taxon>Eukaryota</taxon>
        <taxon>Metazoa</taxon>
        <taxon>Ecdysozoa</taxon>
        <taxon>Arthropoda</taxon>
        <taxon>Chelicerata</taxon>
        <taxon>Arachnida</taxon>
        <taxon>Acari</taxon>
        <taxon>Parasitiformes</taxon>
        <taxon>Ixodida</taxon>
        <taxon>Ixodoidea</taxon>
        <taxon>Ixodidae</taxon>
        <taxon>Amblyomminae</taxon>
        <taxon>Amblyomma</taxon>
    </lineage>
</organism>
<dbReference type="Proteomes" id="UP001321473">
    <property type="component" value="Unassembled WGS sequence"/>
</dbReference>
<comment type="caution">
    <text evidence="1">The sequence shown here is derived from an EMBL/GenBank/DDBJ whole genome shotgun (WGS) entry which is preliminary data.</text>
</comment>